<keyword evidence="2" id="KW-0963">Cytoplasm</keyword>
<evidence type="ECO:0000256" key="5">
    <source>
        <dbReference type="ARBA" id="ARBA00023002"/>
    </source>
</evidence>
<keyword evidence="3" id="KW-0819">tRNA processing</keyword>
<dbReference type="GO" id="GO:0051539">
    <property type="term" value="F:4 iron, 4 sulfur cluster binding"/>
    <property type="evidence" value="ECO:0007669"/>
    <property type="project" value="UniProtKB-KW"/>
</dbReference>
<dbReference type="PANTHER" id="PTHR30002:SF4">
    <property type="entry name" value="EPOXYQUEUOSINE REDUCTASE"/>
    <property type="match status" value="1"/>
</dbReference>
<dbReference type="PANTHER" id="PTHR30002">
    <property type="entry name" value="EPOXYQUEUOSINE REDUCTASE"/>
    <property type="match status" value="1"/>
</dbReference>
<protein>
    <submittedName>
        <fullName evidence="7">DUF1730 domain-containing protein</fullName>
    </submittedName>
</protein>
<keyword evidence="4" id="KW-0671">Queuosine biosynthesis</keyword>
<dbReference type="RefSeq" id="WP_278466959.1">
    <property type="nucleotide sequence ID" value="NZ_JAGZMU010000002.1"/>
</dbReference>
<feature type="domain" description="4Fe-4S ferredoxin-type" evidence="6">
    <location>
        <begin position="160"/>
        <end position="190"/>
    </location>
</feature>
<dbReference type="SUPFAM" id="SSF46548">
    <property type="entry name" value="alpha-helical ferredoxin"/>
    <property type="match status" value="1"/>
</dbReference>
<keyword evidence="1" id="KW-0411">Iron-sulfur</keyword>
<organism evidence="7 8">
    <name type="scientific">Veillonella parvula</name>
    <name type="common">Staphylococcus parvulus</name>
    <dbReference type="NCBI Taxonomy" id="29466"/>
    <lineage>
        <taxon>Bacteria</taxon>
        <taxon>Bacillati</taxon>
        <taxon>Bacillota</taxon>
        <taxon>Negativicutes</taxon>
        <taxon>Veillonellales</taxon>
        <taxon>Veillonellaceae</taxon>
        <taxon>Veillonella</taxon>
    </lineage>
</organism>
<keyword evidence="1" id="KW-0408">Iron</keyword>
<dbReference type="PROSITE" id="PS51379">
    <property type="entry name" value="4FE4S_FER_2"/>
    <property type="match status" value="1"/>
</dbReference>
<accession>A0A942WP73</accession>
<dbReference type="EMBL" id="JAGZMU010000002">
    <property type="protein sequence ID" value="MBS4892996.1"/>
    <property type="molecule type" value="Genomic_DNA"/>
</dbReference>
<dbReference type="GO" id="GO:0008616">
    <property type="term" value="P:tRNA queuosine(34) biosynthetic process"/>
    <property type="evidence" value="ECO:0007669"/>
    <property type="project" value="UniProtKB-KW"/>
</dbReference>
<keyword evidence="5" id="KW-0560">Oxidoreductase</keyword>
<dbReference type="InterPro" id="IPR017896">
    <property type="entry name" value="4Fe4S_Fe-S-bd"/>
</dbReference>
<keyword evidence="1" id="KW-0004">4Fe-4S</keyword>
<comment type="caution">
    <text evidence="7">The sequence shown here is derived from an EMBL/GenBank/DDBJ whole genome shotgun (WGS) entry which is preliminary data.</text>
</comment>
<dbReference type="AlphaFoldDB" id="A0A942WP73"/>
<evidence type="ECO:0000256" key="2">
    <source>
        <dbReference type="ARBA" id="ARBA00022490"/>
    </source>
</evidence>
<evidence type="ECO:0000259" key="6">
    <source>
        <dbReference type="PROSITE" id="PS51379"/>
    </source>
</evidence>
<keyword evidence="1" id="KW-0479">Metal-binding</keyword>
<dbReference type="Pfam" id="PF08331">
    <property type="entry name" value="QueG_DUF1730"/>
    <property type="match status" value="1"/>
</dbReference>
<name>A0A942WP73_VEIPA</name>
<evidence type="ECO:0000256" key="4">
    <source>
        <dbReference type="ARBA" id="ARBA00022785"/>
    </source>
</evidence>
<reference evidence="7" key="1">
    <citation type="submission" date="2021-02" db="EMBL/GenBank/DDBJ databases">
        <title>Infant gut strain persistence is associated with maternal origin, phylogeny, and functional potential including surface adhesion and iron acquisition.</title>
        <authorList>
            <person name="Lou Y.C."/>
        </authorList>
    </citation>
    <scope>NUCLEOTIDE SEQUENCE</scope>
    <source>
        <strain evidence="7">L3_108_031G1_dasL3_108_031G1_concoct_20</strain>
    </source>
</reference>
<proteinExistence type="predicted"/>
<dbReference type="InterPro" id="IPR004453">
    <property type="entry name" value="QueG"/>
</dbReference>
<sequence>MKDINLQEICKELHIYEFGIASWPLPEQAKTILFESNPCPFTTEDVEARLLGTTQFMPKSAIVCLFPYHVQHKGHANLSRYTWSTDYHLVINEYLERLIERLQIIDDSAQFSIHCDTSPLADRYMAYLAGLGFYGKNNCFISPKWGSYVVIGTILTTLELKPNAPLEQSCIGCNRCITACLGQCLGHDEFKFATCKSYLTQKKGELTDEEEQILAKTPLVFGCDVCQEVCPHNKDIPTTPIPEFQQIKPYINIDELETLTNKEFKAKYGHRAFSWRGKKILMRNQEIIDRKNKL</sequence>
<evidence type="ECO:0000256" key="3">
    <source>
        <dbReference type="ARBA" id="ARBA00022694"/>
    </source>
</evidence>
<gene>
    <name evidence="7" type="ORF">KHZ90_04375</name>
</gene>
<evidence type="ECO:0000256" key="1">
    <source>
        <dbReference type="ARBA" id="ARBA00022485"/>
    </source>
</evidence>
<evidence type="ECO:0000313" key="7">
    <source>
        <dbReference type="EMBL" id="MBS4892996.1"/>
    </source>
</evidence>
<dbReference type="Proteomes" id="UP000778864">
    <property type="component" value="Unassembled WGS sequence"/>
</dbReference>
<dbReference type="GO" id="GO:0052693">
    <property type="term" value="F:epoxyqueuosine reductase activity"/>
    <property type="evidence" value="ECO:0007669"/>
    <property type="project" value="TreeGrafter"/>
</dbReference>
<evidence type="ECO:0000313" key="8">
    <source>
        <dbReference type="Proteomes" id="UP000778864"/>
    </source>
</evidence>
<dbReference type="InterPro" id="IPR013542">
    <property type="entry name" value="QueG_DUF1730"/>
</dbReference>
<dbReference type="Pfam" id="PF13484">
    <property type="entry name" value="Fer4_16"/>
    <property type="match status" value="1"/>
</dbReference>